<evidence type="ECO:0000256" key="1">
    <source>
        <dbReference type="SAM" id="MobiDB-lite"/>
    </source>
</evidence>
<feature type="compositionally biased region" description="Basic and acidic residues" evidence="1">
    <location>
        <begin position="104"/>
        <end position="121"/>
    </location>
</feature>
<proteinExistence type="predicted"/>
<keyword evidence="3" id="KW-1185">Reference proteome</keyword>
<accession>A0A4Y6ES82</accession>
<dbReference type="KEGG" id="vg:64766152"/>
<protein>
    <submittedName>
        <fullName evidence="2">Uncharacterized protein</fullName>
    </submittedName>
</protein>
<sequence>MALSWNRGQVDSDVAAAIVASPDGQTRNDDIRTLQLSEPDGYAVVSWDKKTGVWETWLQTDGNWAALADNDSATDAKDYAAMHAAAIEEGDQSVIDETPTGEEEPPHDPPAETEGEGRTDDPAEDLPDDPSRIEEGSRDGEIPPPAIDREQQPYVAPGDPDKRDPSEVVGQSATDAPEPEHHIPGVDLRVGDLTADGEKISKVIVTWKGELHGQPPLVVKVPKSLVQFTIDRYENAGHRAFEKG</sequence>
<evidence type="ECO:0000313" key="3">
    <source>
        <dbReference type="Proteomes" id="UP000318375"/>
    </source>
</evidence>
<reference evidence="2 3" key="1">
    <citation type="submission" date="2019-05" db="EMBL/GenBank/DDBJ databases">
        <authorList>
            <person name="Pope W.H."/>
            <person name="Garlena R.A."/>
            <person name="Russell D.A."/>
            <person name="Jacobs-Sera D."/>
            <person name="Hatfull G.F."/>
        </authorList>
    </citation>
    <scope>NUCLEOTIDE SEQUENCE [LARGE SCALE GENOMIC DNA]</scope>
</reference>
<feature type="compositionally biased region" description="Basic and acidic residues" evidence="1">
    <location>
        <begin position="129"/>
        <end position="151"/>
    </location>
</feature>
<evidence type="ECO:0000313" key="2">
    <source>
        <dbReference type="EMBL" id="QDF18619.1"/>
    </source>
</evidence>
<organism evidence="2 3">
    <name type="scientific">Gordonia phage Pupper</name>
    <dbReference type="NCBI Taxonomy" id="2571249"/>
    <lineage>
        <taxon>Viruses</taxon>
        <taxon>Duplodnaviria</taxon>
        <taxon>Heunggongvirae</taxon>
        <taxon>Uroviricota</taxon>
        <taxon>Caudoviricetes</taxon>
        <taxon>Puppervirus</taxon>
        <taxon>Puppervirus Pupper</taxon>
    </lineage>
</organism>
<feature type="region of interest" description="Disordered" evidence="1">
    <location>
        <begin position="89"/>
        <end position="186"/>
    </location>
</feature>
<dbReference type="Proteomes" id="UP000318375">
    <property type="component" value="Segment"/>
</dbReference>
<gene>
    <name evidence="2" type="primary">133</name>
    <name evidence="2" type="ORF">SEA_PUPPER_133</name>
</gene>
<name>A0A4Y6ES82_9CAUD</name>
<dbReference type="RefSeq" id="YP_010058921.1">
    <property type="nucleotide sequence ID" value="NC_054723.1"/>
</dbReference>
<dbReference type="EMBL" id="MK977695">
    <property type="protein sequence ID" value="QDF18619.1"/>
    <property type="molecule type" value="Genomic_DNA"/>
</dbReference>
<dbReference type="GeneID" id="64766152"/>